<dbReference type="InterPro" id="IPR023214">
    <property type="entry name" value="HAD_sf"/>
</dbReference>
<comment type="caution">
    <text evidence="1">The sequence shown here is derived from an EMBL/GenBank/DDBJ whole genome shotgun (WGS) entry which is preliminary data.</text>
</comment>
<dbReference type="PANTHER" id="PTHR10000">
    <property type="entry name" value="PHOSPHOSERINE PHOSPHATASE"/>
    <property type="match status" value="1"/>
</dbReference>
<dbReference type="Gene3D" id="3.40.50.1000">
    <property type="entry name" value="HAD superfamily/HAD-like"/>
    <property type="match status" value="1"/>
</dbReference>
<dbReference type="Proteomes" id="UP001597183">
    <property type="component" value="Unassembled WGS sequence"/>
</dbReference>
<accession>A0ABW4A3R8</accession>
<dbReference type="NCBIfam" id="TIGR01484">
    <property type="entry name" value="HAD-SF-IIB"/>
    <property type="match status" value="1"/>
</dbReference>
<dbReference type="Pfam" id="PF08282">
    <property type="entry name" value="Hydrolase_3"/>
    <property type="match status" value="1"/>
</dbReference>
<name>A0ABW4A3R8_9ACTN</name>
<dbReference type="RefSeq" id="WP_317789448.1">
    <property type="nucleotide sequence ID" value="NZ_AP028461.1"/>
</dbReference>
<dbReference type="EC" id="3.-.-.-" evidence="1"/>
<keyword evidence="2" id="KW-1185">Reference proteome</keyword>
<protein>
    <submittedName>
        <fullName evidence="1">HAD family hydrolase</fullName>
        <ecNumber evidence="1">3.-.-.-</ecNumber>
        <ecNumber evidence="1">3.1.3.-</ecNumber>
    </submittedName>
</protein>
<keyword evidence="1" id="KW-0378">Hydrolase</keyword>
<evidence type="ECO:0000313" key="1">
    <source>
        <dbReference type="EMBL" id="MFD1364880.1"/>
    </source>
</evidence>
<evidence type="ECO:0000313" key="2">
    <source>
        <dbReference type="Proteomes" id="UP001597183"/>
    </source>
</evidence>
<dbReference type="GO" id="GO:0016787">
    <property type="term" value="F:hydrolase activity"/>
    <property type="evidence" value="ECO:0007669"/>
    <property type="project" value="UniProtKB-KW"/>
</dbReference>
<dbReference type="SUPFAM" id="SSF56784">
    <property type="entry name" value="HAD-like"/>
    <property type="match status" value="1"/>
</dbReference>
<dbReference type="InterPro" id="IPR036412">
    <property type="entry name" value="HAD-like_sf"/>
</dbReference>
<dbReference type="InterPro" id="IPR000150">
    <property type="entry name" value="Cof"/>
</dbReference>
<sequence length="264" mass="28187">MGSFRLVASDIDGTLITSERTLSPRTLDVLGRLPVPLVLVTGRPLRWLAQLYDQLPGPLPAVCANGAVIYDPQTDEVLRASPLPVELLLEVTKTLRDTVPDISLAVEVEDGRAFLHEDTWTIRWEHDHSVRVIASPEELTSVPAVKLLARSSTADPDDFLALISRTLGDRAEATRSSSSALVEISAAGVTKAAGLAWFCERTGITADQVVAFGDMPNDIPLLSWAGRGVAVGNAHPALRAVADDVTGTNDADGVADYLSSVFNL</sequence>
<dbReference type="EMBL" id="JBHTMK010000006">
    <property type="protein sequence ID" value="MFD1364880.1"/>
    <property type="molecule type" value="Genomic_DNA"/>
</dbReference>
<dbReference type="CDD" id="cd07516">
    <property type="entry name" value="HAD_Pase"/>
    <property type="match status" value="1"/>
</dbReference>
<organism evidence="1 2">
    <name type="scientific">Actinoplanes sichuanensis</name>
    <dbReference type="NCBI Taxonomy" id="512349"/>
    <lineage>
        <taxon>Bacteria</taxon>
        <taxon>Bacillati</taxon>
        <taxon>Actinomycetota</taxon>
        <taxon>Actinomycetes</taxon>
        <taxon>Micromonosporales</taxon>
        <taxon>Micromonosporaceae</taxon>
        <taxon>Actinoplanes</taxon>
    </lineage>
</organism>
<dbReference type="Gene3D" id="3.30.1240.10">
    <property type="match status" value="1"/>
</dbReference>
<gene>
    <name evidence="1" type="ORF">ACFQ5G_05930</name>
</gene>
<dbReference type="NCBIfam" id="TIGR00099">
    <property type="entry name" value="Cof-subfamily"/>
    <property type="match status" value="1"/>
</dbReference>
<dbReference type="InterPro" id="IPR006379">
    <property type="entry name" value="HAD-SF_hydro_IIB"/>
</dbReference>
<dbReference type="PANTHER" id="PTHR10000:SF8">
    <property type="entry name" value="HAD SUPERFAMILY HYDROLASE-LIKE, TYPE 3"/>
    <property type="match status" value="1"/>
</dbReference>
<reference evidence="2" key="1">
    <citation type="journal article" date="2019" name="Int. J. Syst. Evol. Microbiol.">
        <title>The Global Catalogue of Microorganisms (GCM) 10K type strain sequencing project: providing services to taxonomists for standard genome sequencing and annotation.</title>
        <authorList>
            <consortium name="The Broad Institute Genomics Platform"/>
            <consortium name="The Broad Institute Genome Sequencing Center for Infectious Disease"/>
            <person name="Wu L."/>
            <person name="Ma J."/>
        </authorList>
    </citation>
    <scope>NUCLEOTIDE SEQUENCE [LARGE SCALE GENOMIC DNA]</scope>
    <source>
        <strain evidence="2">CCM 7526</strain>
    </source>
</reference>
<proteinExistence type="predicted"/>
<dbReference type="EC" id="3.1.3.-" evidence="1"/>